<dbReference type="OrthoDB" id="88186at2"/>
<gene>
    <name evidence="2" type="ORF">FSBG_01592</name>
</gene>
<evidence type="ECO:0000313" key="3">
    <source>
        <dbReference type="Proteomes" id="UP000002975"/>
    </source>
</evidence>
<evidence type="ECO:0000313" key="2">
    <source>
        <dbReference type="EMBL" id="EFS22095.1"/>
    </source>
</evidence>
<dbReference type="Proteomes" id="UP000002975">
    <property type="component" value="Unassembled WGS sequence"/>
</dbReference>
<dbReference type="HOGENOM" id="CLU_122894_2_1_0"/>
<evidence type="ECO:0000259" key="1">
    <source>
        <dbReference type="Pfam" id="PF06114"/>
    </source>
</evidence>
<dbReference type="RefSeq" id="WP_008802156.1">
    <property type="nucleotide sequence ID" value="NZ_GG657974.1"/>
</dbReference>
<dbReference type="EMBL" id="GG657974">
    <property type="protein sequence ID" value="EFS22095.1"/>
    <property type="molecule type" value="Genomic_DNA"/>
</dbReference>
<name>E5BHX2_9FUSO</name>
<feature type="domain" description="IrrE N-terminal-like" evidence="1">
    <location>
        <begin position="21"/>
        <end position="105"/>
    </location>
</feature>
<dbReference type="InterPro" id="IPR010359">
    <property type="entry name" value="IrrE_HExxH"/>
</dbReference>
<sequence length="137" mass="16290">MENFVKILIKEHETNNPFIICRNLKIQIKYIDSYEMKGAVAKVWEKPCIFLSSYLEGFSKYFALSHELCHAIKHDIEEVKFFKDNTFYSTDKFEIEANEFAALLLKNPETQNYDIDNLDDLDREVEEELVKFIYKNS</sequence>
<keyword evidence="3" id="KW-1185">Reference proteome</keyword>
<reference evidence="2 3" key="1">
    <citation type="submission" date="2009-02" db="EMBL/GenBank/DDBJ databases">
        <title>The Genome Sequence of Fusobacterium sp. 3_1_5R.</title>
        <authorList>
            <consortium name="The Broad Institute Genome Sequencing Platform"/>
            <person name="Ward D."/>
            <person name="Young S.K."/>
            <person name="Kodira C.D."/>
            <person name="Zeng Q."/>
            <person name="Koehrsen M."/>
            <person name="Alvarado L."/>
            <person name="Berlin A."/>
            <person name="Borenstein D."/>
            <person name="Chen Z."/>
            <person name="Engels R."/>
            <person name="Freedman E."/>
            <person name="Gellesch M."/>
            <person name="Goldberg J."/>
            <person name="Griggs A."/>
            <person name="Gujja S."/>
            <person name="Heiman D."/>
            <person name="Hepburn T."/>
            <person name="Howarth C."/>
            <person name="Jen D."/>
            <person name="Larson L."/>
            <person name="Lewis B."/>
            <person name="Mehta T."/>
            <person name="Park D."/>
            <person name="Pearson M."/>
            <person name="Roberts A."/>
            <person name="Saif S."/>
            <person name="Shea T."/>
            <person name="Shenoy N."/>
            <person name="Sisk P."/>
            <person name="Stolte C."/>
            <person name="Sykes S."/>
            <person name="Walk T."/>
            <person name="White J."/>
            <person name="Yandava C."/>
            <person name="Allen-Vercoe E."/>
            <person name="Strauss J."/>
            <person name="Ambrose C."/>
            <person name="Lander E."/>
            <person name="Nusbaum C."/>
            <person name="Galagan J."/>
            <person name="Birren B."/>
        </authorList>
    </citation>
    <scope>NUCLEOTIDE SEQUENCE [LARGE SCALE GENOMIC DNA]</scope>
    <source>
        <strain evidence="2 3">3_1_5R</strain>
    </source>
</reference>
<dbReference type="AlphaFoldDB" id="E5BHX2"/>
<dbReference type="Gene3D" id="1.10.10.2910">
    <property type="match status" value="1"/>
</dbReference>
<dbReference type="BioCyc" id="FSP469605-HMP:GTSP-1635-MONOMER"/>
<proteinExistence type="predicted"/>
<dbReference type="Pfam" id="PF06114">
    <property type="entry name" value="Peptidase_M78"/>
    <property type="match status" value="1"/>
</dbReference>
<protein>
    <submittedName>
        <fullName evidence="2">Putative toxin-antitoxin system, toxin component</fullName>
    </submittedName>
</protein>
<organism evidence="2 3">
    <name type="scientific">Fusobacterium gonidiaformans 3-1-5R</name>
    <dbReference type="NCBI Taxonomy" id="469605"/>
    <lineage>
        <taxon>Bacteria</taxon>
        <taxon>Fusobacteriati</taxon>
        <taxon>Fusobacteriota</taxon>
        <taxon>Fusobacteriia</taxon>
        <taxon>Fusobacteriales</taxon>
        <taxon>Fusobacteriaceae</taxon>
        <taxon>Fusobacterium</taxon>
    </lineage>
</organism>
<accession>E5BHX2</accession>